<keyword evidence="2" id="KW-1185">Reference proteome</keyword>
<comment type="caution">
    <text evidence="1">The sequence shown here is derived from an EMBL/GenBank/DDBJ whole genome shotgun (WGS) entry which is preliminary data.</text>
</comment>
<dbReference type="RefSeq" id="WP_262567115.1">
    <property type="nucleotide sequence ID" value="NZ_JAPFCC010000001.1"/>
</dbReference>
<dbReference type="EMBL" id="JAPFCC010000001">
    <property type="protein sequence ID" value="MCW7552137.1"/>
    <property type="molecule type" value="Genomic_DNA"/>
</dbReference>
<protein>
    <submittedName>
        <fullName evidence="1">Uncharacterized protein</fullName>
    </submittedName>
</protein>
<sequence>MTEEGKACRQMIEEALGRYGLPTSESAIRLLCMIAAHESGGFTYSKQVRGPALSLFQMEPRTFRDLVTYCQRRFPNLSDELPCSPMRLIFDPGFAAAMGRAFLLRIPEPLPDFDNIDALGQYAKTYWNTRYGKATPKNYSDAWRHYFGDSP</sequence>
<evidence type="ECO:0000313" key="2">
    <source>
        <dbReference type="Proteomes" id="UP001209854"/>
    </source>
</evidence>
<organism evidence="1 2">
    <name type="scientific">Endozoicomonas gorgoniicola</name>
    <dbReference type="NCBI Taxonomy" id="1234144"/>
    <lineage>
        <taxon>Bacteria</taxon>
        <taxon>Pseudomonadati</taxon>
        <taxon>Pseudomonadota</taxon>
        <taxon>Gammaproteobacteria</taxon>
        <taxon>Oceanospirillales</taxon>
        <taxon>Endozoicomonadaceae</taxon>
        <taxon>Endozoicomonas</taxon>
    </lineage>
</organism>
<evidence type="ECO:0000313" key="1">
    <source>
        <dbReference type="EMBL" id="MCW7552137.1"/>
    </source>
</evidence>
<accession>A0ABT3MRZ1</accession>
<gene>
    <name evidence="1" type="ORF">NX722_05650</name>
</gene>
<proteinExistence type="predicted"/>
<name>A0ABT3MRZ1_9GAMM</name>
<dbReference type="Proteomes" id="UP001209854">
    <property type="component" value="Unassembled WGS sequence"/>
</dbReference>
<reference evidence="1 2" key="1">
    <citation type="submission" date="2022-10" db="EMBL/GenBank/DDBJ databases">
        <title>High-quality genome sequences of two octocoral-associated bacteria, Endozoicomonas euniceicola EF212 and Endozoicomonas gorgoniicola PS125.</title>
        <authorList>
            <person name="Chiou Y.-J."/>
            <person name="Chen Y.-H."/>
        </authorList>
    </citation>
    <scope>NUCLEOTIDE SEQUENCE [LARGE SCALE GENOMIC DNA]</scope>
    <source>
        <strain evidence="1 2">PS125</strain>
    </source>
</reference>